<evidence type="ECO:0000256" key="3">
    <source>
        <dbReference type="ARBA" id="ARBA00023285"/>
    </source>
</evidence>
<dbReference type="PANTHER" id="PTHR43808:SF1">
    <property type="entry name" value="ACETYLORNITHINE DEACETYLASE"/>
    <property type="match status" value="1"/>
</dbReference>
<dbReference type="EMBL" id="JBHSWE010000001">
    <property type="protein sequence ID" value="MFC6670347.1"/>
    <property type="molecule type" value="Genomic_DNA"/>
</dbReference>
<dbReference type="NCBIfam" id="TIGR01892">
    <property type="entry name" value="AcOrn-deacetyl"/>
    <property type="match status" value="1"/>
</dbReference>
<dbReference type="EC" id="3.5.1.16" evidence="5"/>
<protein>
    <submittedName>
        <fullName evidence="5">Acetylornithine deacetylase</fullName>
        <ecNumber evidence="5">3.5.1.16</ecNumber>
    </submittedName>
</protein>
<name>A0ABW1ZYS9_9GAMM</name>
<dbReference type="InterPro" id="IPR010169">
    <property type="entry name" value="AcOrn-deacetyl"/>
</dbReference>
<dbReference type="GO" id="GO:0008777">
    <property type="term" value="F:acetylornithine deacetylase activity"/>
    <property type="evidence" value="ECO:0007669"/>
    <property type="project" value="UniProtKB-EC"/>
</dbReference>
<reference evidence="6" key="1">
    <citation type="journal article" date="2019" name="Int. J. Syst. Evol. Microbiol.">
        <title>The Global Catalogue of Microorganisms (GCM) 10K type strain sequencing project: providing services to taxonomists for standard genome sequencing and annotation.</title>
        <authorList>
            <consortium name="The Broad Institute Genomics Platform"/>
            <consortium name="The Broad Institute Genome Sequencing Center for Infectious Disease"/>
            <person name="Wu L."/>
            <person name="Ma J."/>
        </authorList>
    </citation>
    <scope>NUCLEOTIDE SEQUENCE [LARGE SCALE GENOMIC DNA]</scope>
    <source>
        <strain evidence="6">NBRC 111756</strain>
    </source>
</reference>
<dbReference type="Gene3D" id="3.30.70.360">
    <property type="match status" value="1"/>
</dbReference>
<dbReference type="RefSeq" id="WP_379908849.1">
    <property type="nucleotide sequence ID" value="NZ_JBHSWE010000001.1"/>
</dbReference>
<proteinExistence type="inferred from homology"/>
<dbReference type="InterPro" id="IPR011650">
    <property type="entry name" value="Peptidase_M20_dimer"/>
</dbReference>
<dbReference type="Gene3D" id="3.40.630.10">
    <property type="entry name" value="Zn peptidases"/>
    <property type="match status" value="1"/>
</dbReference>
<evidence type="ECO:0000256" key="1">
    <source>
        <dbReference type="ARBA" id="ARBA00022723"/>
    </source>
</evidence>
<feature type="domain" description="Peptidase M20 dimerisation" evidence="4">
    <location>
        <begin position="176"/>
        <end position="285"/>
    </location>
</feature>
<evidence type="ECO:0000313" key="6">
    <source>
        <dbReference type="Proteomes" id="UP001596422"/>
    </source>
</evidence>
<organism evidence="5 6">
    <name type="scientific">Marinobacterium aestuariivivens</name>
    <dbReference type="NCBI Taxonomy" id="1698799"/>
    <lineage>
        <taxon>Bacteria</taxon>
        <taxon>Pseudomonadati</taxon>
        <taxon>Pseudomonadota</taxon>
        <taxon>Gammaproteobacteria</taxon>
        <taxon>Oceanospirillales</taxon>
        <taxon>Oceanospirillaceae</taxon>
        <taxon>Marinobacterium</taxon>
    </lineage>
</organism>
<dbReference type="SUPFAM" id="SSF53187">
    <property type="entry name" value="Zn-dependent exopeptidases"/>
    <property type="match status" value="1"/>
</dbReference>
<accession>A0ABW1ZYS9</accession>
<sequence length="388" mass="42344">MPAIPDLVTMLRELIATPSISCTAPDWDQSNLGVIEKLESWLSELGFRTEVMPITGFPGKANLIATLGTGPGGLVLSGHTDTVPCNAELWHSDPFRLDERDNRFYGLGTCDMKGFFPLAIEAARRFVDQPLQQPLIILATADEESSMSGARALAEAGRPKARYAVIGEPTGMKPIYMHKGIMMEAVRITGRAGHSSDPSLGASALEAMHGVMGELIAFRRELQQQYRQSDFAVSVPTLNLGCIHGGDNPNRICGRCELEFDLRPLPGMSIDVLREAIHKRLAPLQQPYGVRIEVEALFPGIPSFQNERTSELVRTAEQLTGHPAEAVAFGTEAPFLKDLGMDTIVMGPGHIDQAHQPDEYLGFDQIKPTVAILENLIQKYCLQGTADT</sequence>
<comment type="caution">
    <text evidence="5">The sequence shown here is derived from an EMBL/GenBank/DDBJ whole genome shotgun (WGS) entry which is preliminary data.</text>
</comment>
<dbReference type="Proteomes" id="UP001596422">
    <property type="component" value="Unassembled WGS sequence"/>
</dbReference>
<keyword evidence="1" id="KW-0479">Metal-binding</keyword>
<dbReference type="Pfam" id="PF01546">
    <property type="entry name" value="Peptidase_M20"/>
    <property type="match status" value="1"/>
</dbReference>
<evidence type="ECO:0000313" key="5">
    <source>
        <dbReference type="EMBL" id="MFC6670347.1"/>
    </source>
</evidence>
<keyword evidence="3" id="KW-0170">Cobalt</keyword>
<gene>
    <name evidence="5" type="primary">argE</name>
    <name evidence="5" type="ORF">ACFQDL_09830</name>
</gene>
<dbReference type="SUPFAM" id="SSF55031">
    <property type="entry name" value="Bacterial exopeptidase dimerisation domain"/>
    <property type="match status" value="1"/>
</dbReference>
<dbReference type="HAMAP" id="MF_01108">
    <property type="entry name" value="ArgE"/>
    <property type="match status" value="1"/>
</dbReference>
<dbReference type="Pfam" id="PF07687">
    <property type="entry name" value="M20_dimer"/>
    <property type="match status" value="1"/>
</dbReference>
<dbReference type="InterPro" id="IPR050072">
    <property type="entry name" value="Peptidase_M20A"/>
</dbReference>
<dbReference type="InterPro" id="IPR002933">
    <property type="entry name" value="Peptidase_M20"/>
</dbReference>
<keyword evidence="2 5" id="KW-0378">Hydrolase</keyword>
<dbReference type="PANTHER" id="PTHR43808">
    <property type="entry name" value="ACETYLORNITHINE DEACETYLASE"/>
    <property type="match status" value="1"/>
</dbReference>
<dbReference type="NCBIfam" id="NF003474">
    <property type="entry name" value="PRK05111.1"/>
    <property type="match status" value="1"/>
</dbReference>
<evidence type="ECO:0000259" key="4">
    <source>
        <dbReference type="Pfam" id="PF07687"/>
    </source>
</evidence>
<dbReference type="CDD" id="cd03894">
    <property type="entry name" value="M20_ArgE"/>
    <property type="match status" value="1"/>
</dbReference>
<keyword evidence="6" id="KW-1185">Reference proteome</keyword>
<evidence type="ECO:0000256" key="2">
    <source>
        <dbReference type="ARBA" id="ARBA00022801"/>
    </source>
</evidence>
<dbReference type="InterPro" id="IPR036264">
    <property type="entry name" value="Bact_exopeptidase_dim_dom"/>
</dbReference>